<dbReference type="PROSITE" id="PS50110">
    <property type="entry name" value="RESPONSE_REGULATORY"/>
    <property type="match status" value="1"/>
</dbReference>
<comment type="caution">
    <text evidence="9">The sequence shown here is derived from an EMBL/GenBank/DDBJ whole genome shotgun (WGS) entry which is preliminary data.</text>
</comment>
<dbReference type="Gene3D" id="3.40.50.2300">
    <property type="match status" value="1"/>
</dbReference>
<dbReference type="PROSITE" id="PS00688">
    <property type="entry name" value="SIGMA54_INTERACT_3"/>
    <property type="match status" value="1"/>
</dbReference>
<evidence type="ECO:0000256" key="3">
    <source>
        <dbReference type="ARBA" id="ARBA00023015"/>
    </source>
</evidence>
<keyword evidence="4" id="KW-0238">DNA-binding</keyword>
<dbReference type="SUPFAM" id="SSF52540">
    <property type="entry name" value="P-loop containing nucleoside triphosphate hydrolases"/>
    <property type="match status" value="1"/>
</dbReference>
<dbReference type="PRINTS" id="PR01590">
    <property type="entry name" value="HTHFIS"/>
</dbReference>
<dbReference type="InterPro" id="IPR025944">
    <property type="entry name" value="Sigma_54_int_dom_CS"/>
</dbReference>
<dbReference type="InterPro" id="IPR025662">
    <property type="entry name" value="Sigma_54_int_dom_ATP-bd_1"/>
</dbReference>
<evidence type="ECO:0000313" key="10">
    <source>
        <dbReference type="Proteomes" id="UP000756860"/>
    </source>
</evidence>
<dbReference type="PROSITE" id="PS50045">
    <property type="entry name" value="SIGMA54_INTERACT_4"/>
    <property type="match status" value="1"/>
</dbReference>
<evidence type="ECO:0000256" key="4">
    <source>
        <dbReference type="ARBA" id="ARBA00023125"/>
    </source>
</evidence>
<dbReference type="Gene3D" id="1.10.10.60">
    <property type="entry name" value="Homeodomain-like"/>
    <property type="match status" value="1"/>
</dbReference>
<keyword evidence="1" id="KW-0547">Nucleotide-binding</keyword>
<dbReference type="InterPro" id="IPR002197">
    <property type="entry name" value="HTH_Fis"/>
</dbReference>
<dbReference type="InterPro" id="IPR011006">
    <property type="entry name" value="CheY-like_superfamily"/>
</dbReference>
<dbReference type="Pfam" id="PF02954">
    <property type="entry name" value="HTH_8"/>
    <property type="match status" value="1"/>
</dbReference>
<keyword evidence="5" id="KW-0804">Transcription</keyword>
<name>A0ABS5SH37_9BACT</name>
<evidence type="ECO:0000256" key="1">
    <source>
        <dbReference type="ARBA" id="ARBA00022741"/>
    </source>
</evidence>
<keyword evidence="3" id="KW-0805">Transcription regulation</keyword>
<dbReference type="RefSeq" id="WP_214176691.1">
    <property type="nucleotide sequence ID" value="NZ_JAHCVK010000015.1"/>
</dbReference>
<dbReference type="InterPro" id="IPR009057">
    <property type="entry name" value="Homeodomain-like_sf"/>
</dbReference>
<dbReference type="SMART" id="SM00448">
    <property type="entry name" value="REC"/>
    <property type="match status" value="1"/>
</dbReference>
<gene>
    <name evidence="9" type="ORF">KI810_16640</name>
</gene>
<dbReference type="Pfam" id="PF25601">
    <property type="entry name" value="AAA_lid_14"/>
    <property type="match status" value="1"/>
</dbReference>
<dbReference type="Proteomes" id="UP000756860">
    <property type="component" value="Unassembled WGS sequence"/>
</dbReference>
<dbReference type="InterPro" id="IPR025943">
    <property type="entry name" value="Sigma_54_int_dom_ATP-bd_2"/>
</dbReference>
<reference evidence="9 10" key="1">
    <citation type="submission" date="2021-05" db="EMBL/GenBank/DDBJ databases">
        <title>The draft genome of Geobacter luticola JCM 17780.</title>
        <authorList>
            <person name="Xu Z."/>
            <person name="Masuda Y."/>
            <person name="Itoh H."/>
            <person name="Senoo K."/>
        </authorList>
    </citation>
    <scope>NUCLEOTIDE SEQUENCE [LARGE SCALE GENOMIC DNA]</scope>
    <source>
        <strain evidence="9 10">JCM 17780</strain>
    </source>
</reference>
<evidence type="ECO:0000256" key="5">
    <source>
        <dbReference type="ARBA" id="ARBA00023163"/>
    </source>
</evidence>
<organism evidence="9 10">
    <name type="scientific">Geomobilimonas luticola</name>
    <dbReference type="NCBI Taxonomy" id="1114878"/>
    <lineage>
        <taxon>Bacteria</taxon>
        <taxon>Pseudomonadati</taxon>
        <taxon>Thermodesulfobacteriota</taxon>
        <taxon>Desulfuromonadia</taxon>
        <taxon>Geobacterales</taxon>
        <taxon>Geobacteraceae</taxon>
        <taxon>Geomobilimonas</taxon>
    </lineage>
</organism>
<keyword evidence="6" id="KW-0597">Phosphoprotein</keyword>
<dbReference type="Gene3D" id="1.10.8.60">
    <property type="match status" value="1"/>
</dbReference>
<dbReference type="PROSITE" id="PS00676">
    <property type="entry name" value="SIGMA54_INTERACT_2"/>
    <property type="match status" value="1"/>
</dbReference>
<evidence type="ECO:0000256" key="6">
    <source>
        <dbReference type="PROSITE-ProRule" id="PRU00169"/>
    </source>
</evidence>
<dbReference type="SUPFAM" id="SSF52172">
    <property type="entry name" value="CheY-like"/>
    <property type="match status" value="1"/>
</dbReference>
<dbReference type="InterPro" id="IPR058031">
    <property type="entry name" value="AAA_lid_NorR"/>
</dbReference>
<protein>
    <submittedName>
        <fullName evidence="9">Sigma-54 dependent transcriptional regulator</fullName>
    </submittedName>
</protein>
<sequence length="467" mass="51152">MEMKNSSPGIVLVDDEPEILFSSSVMLRQAGLSNVLTMEDSRKLLPFLAEQEAGVVVLDLQMPYLSGKELLAEIAVSYPHLPVIIMTAANELETAVECMKTGAFDYLVKPIENSRFVACVRKGLEMHSLRREISSLREYLVSGKLHNEAAFAAINTQSARMRAIFGYMEGIAPSDQPVLISGETGAGKELIARALHSLSRRTGEWVAVNGAGLDDHMFSDTLFGHRKGAFTGADQAREGMVARAAGGTLFIDEIGDLTPASQVKLLRLLEGEFHPLGSDVAVRSSARIVVATNSDLSGLVAEGTFRKDLYYRLRAHHVHVPPLRERAEDIPLLLECFLEAAATSLQKKKPAYPPELVSYLRTHSFPGNVRELRAMVYDAMARHQGGVLSTASFREIIGREVSTSDTASSHPCSIEQWMSVTGRFPTLTEMEEFLIAEALRLSDGNQGVAASRLGLSRQALNKRLSRK</sequence>
<evidence type="ECO:0000313" key="9">
    <source>
        <dbReference type="EMBL" id="MBT0654682.1"/>
    </source>
</evidence>
<feature type="domain" description="Sigma-54 factor interaction" evidence="7">
    <location>
        <begin position="154"/>
        <end position="381"/>
    </location>
</feature>
<accession>A0ABS5SH37</accession>
<dbReference type="PANTHER" id="PTHR32071:SF13">
    <property type="entry name" value="RESPONSE REGULATOR HSFA"/>
    <property type="match status" value="1"/>
</dbReference>
<dbReference type="InterPro" id="IPR003593">
    <property type="entry name" value="AAA+_ATPase"/>
</dbReference>
<dbReference type="InterPro" id="IPR001789">
    <property type="entry name" value="Sig_transdc_resp-reg_receiver"/>
</dbReference>
<dbReference type="PANTHER" id="PTHR32071">
    <property type="entry name" value="TRANSCRIPTIONAL REGULATORY PROTEIN"/>
    <property type="match status" value="1"/>
</dbReference>
<dbReference type="EMBL" id="JAHCVK010000015">
    <property type="protein sequence ID" value="MBT0654682.1"/>
    <property type="molecule type" value="Genomic_DNA"/>
</dbReference>
<dbReference type="Pfam" id="PF00158">
    <property type="entry name" value="Sigma54_activat"/>
    <property type="match status" value="1"/>
</dbReference>
<keyword evidence="2" id="KW-0067">ATP-binding</keyword>
<dbReference type="Gene3D" id="3.40.50.300">
    <property type="entry name" value="P-loop containing nucleotide triphosphate hydrolases"/>
    <property type="match status" value="1"/>
</dbReference>
<dbReference type="SMART" id="SM00382">
    <property type="entry name" value="AAA"/>
    <property type="match status" value="1"/>
</dbReference>
<dbReference type="InterPro" id="IPR002078">
    <property type="entry name" value="Sigma_54_int"/>
</dbReference>
<feature type="domain" description="Response regulatory" evidence="8">
    <location>
        <begin position="9"/>
        <end position="124"/>
    </location>
</feature>
<feature type="modified residue" description="4-aspartylphosphate" evidence="6">
    <location>
        <position position="59"/>
    </location>
</feature>
<keyword evidence="10" id="KW-1185">Reference proteome</keyword>
<evidence type="ECO:0000259" key="8">
    <source>
        <dbReference type="PROSITE" id="PS50110"/>
    </source>
</evidence>
<dbReference type="Pfam" id="PF00072">
    <property type="entry name" value="Response_reg"/>
    <property type="match status" value="1"/>
</dbReference>
<evidence type="ECO:0000259" key="7">
    <source>
        <dbReference type="PROSITE" id="PS50045"/>
    </source>
</evidence>
<proteinExistence type="predicted"/>
<dbReference type="PROSITE" id="PS00675">
    <property type="entry name" value="SIGMA54_INTERACT_1"/>
    <property type="match status" value="1"/>
</dbReference>
<evidence type="ECO:0000256" key="2">
    <source>
        <dbReference type="ARBA" id="ARBA00022840"/>
    </source>
</evidence>
<dbReference type="SUPFAM" id="SSF46689">
    <property type="entry name" value="Homeodomain-like"/>
    <property type="match status" value="1"/>
</dbReference>
<dbReference type="InterPro" id="IPR027417">
    <property type="entry name" value="P-loop_NTPase"/>
</dbReference>
<dbReference type="CDD" id="cd00009">
    <property type="entry name" value="AAA"/>
    <property type="match status" value="1"/>
</dbReference>